<reference evidence="1 2" key="1">
    <citation type="submission" date="2018-08" db="EMBL/GenBank/DDBJ databases">
        <title>Thalassotalea euphylliae genome.</title>
        <authorList>
            <person name="Summers S."/>
            <person name="Rice S.A."/>
            <person name="Freckelton M.L."/>
            <person name="Nedved B.T."/>
            <person name="Hadfield M.G."/>
        </authorList>
    </citation>
    <scope>NUCLEOTIDE SEQUENCE [LARGE SCALE GENOMIC DNA]</scope>
    <source>
        <strain evidence="1 2">H1</strain>
    </source>
</reference>
<name>A0A3E0TSR4_9GAMM</name>
<dbReference type="RefSeq" id="WP_116008761.1">
    <property type="nucleotide sequence ID" value="NZ_QUOU01000001.1"/>
</dbReference>
<organism evidence="1 2">
    <name type="scientific">Thalassotalea euphylliae</name>
    <dbReference type="NCBI Taxonomy" id="1655234"/>
    <lineage>
        <taxon>Bacteria</taxon>
        <taxon>Pseudomonadati</taxon>
        <taxon>Pseudomonadota</taxon>
        <taxon>Gammaproteobacteria</taxon>
        <taxon>Alteromonadales</taxon>
        <taxon>Colwelliaceae</taxon>
        <taxon>Thalassotalea</taxon>
    </lineage>
</organism>
<dbReference type="Proteomes" id="UP000256478">
    <property type="component" value="Unassembled WGS sequence"/>
</dbReference>
<sequence length="765" mass="83852">MADPNAHLDKFVKNCMLAPPAGQNRSDAELQAGRKKWKSGFFEHKVKAGESIDKIANYYHSRGTAPDGCDWKMLSRFNWGVDYPPYINWKLVEQYDFDETQNLTKDKKNYVFKGGEVVLVPMRPGAKKPGNIAPEQSNTIVRRKVEVTGVAGPSLMTPDIKSTFKVTGFSVDNEDVTDSQRAAVKWKIKDLDSGAETESAETGETVQLEFTDADVGKQYQVFPYLENTNLLVCVKLRVIKVELKHELPISRFGAITENSDINTIFNPSAVIIGANSKTKAAIFKLTKVEPAAPDFVLAPNDEGFVWRIKNVVGSAKFPNIDGELQNTGIDCMLTGLKPGWVVLEGWTAEAQAPCVYMTLKVVQERRIAYRVNIFQQASGATSQFSSADIIKMMQMANIHMRQVGIKLVADTNTTVGNYISTITNPSGQVAGVDQFDNVKPIVGTAGHFTIENVKDDYFKLPYLTEPNAIVASCVNAHRGIVVFNFCPSGVDVDTGGFGASGNLPNLFAEPDAPHSPAINGVYGKYKGPRETITPDDTANFVEIAPFKTPEAPYTQSIELFAGGIFMFDLNTTCNLRSQGAVVSHELGHILAAQHRGDGNNAGAVGDDGIAADPPDNLMDPYLDDQRQNDIDLLQLEIFRGTGFTRGGGLDVKAIYSPVRQAGRFVRPTNLSGQHNDTMTCSVEVVRKGKRVKDVQMNFYLTPYDTNDFAIEEIKYWDKTTRVAEKGLVTLRVKFTGNAGAKATIIVIAGDNDALDITEIECTILP</sequence>
<proteinExistence type="predicted"/>
<comment type="caution">
    <text evidence="1">The sequence shown here is derived from an EMBL/GenBank/DDBJ whole genome shotgun (WGS) entry which is preliminary data.</text>
</comment>
<dbReference type="EMBL" id="QUOU01000001">
    <property type="protein sequence ID" value="REL27691.1"/>
    <property type="molecule type" value="Genomic_DNA"/>
</dbReference>
<gene>
    <name evidence="1" type="ORF">DXX93_14750</name>
</gene>
<evidence type="ECO:0000313" key="2">
    <source>
        <dbReference type="Proteomes" id="UP000256478"/>
    </source>
</evidence>
<accession>A0A3E0TSR4</accession>
<dbReference type="AlphaFoldDB" id="A0A3E0TSR4"/>
<evidence type="ECO:0000313" key="1">
    <source>
        <dbReference type="EMBL" id="REL27691.1"/>
    </source>
</evidence>
<protein>
    <submittedName>
        <fullName evidence="1">Uncharacterized protein</fullName>
    </submittedName>
</protein>